<dbReference type="EMBL" id="JALJRB010000004">
    <property type="protein sequence ID" value="MCJ8500071.1"/>
    <property type="molecule type" value="Genomic_DNA"/>
</dbReference>
<name>A0AA41UK63_9BACT</name>
<reference evidence="2" key="1">
    <citation type="submission" date="2022-04" db="EMBL/GenBank/DDBJ databases">
        <title>Desulfatitalea alkaliphila sp. nov., a novel anaerobic sulfate-reducing bacterium isolated from terrestrial mud volcano, Taman Peninsula, Russia.</title>
        <authorList>
            <person name="Khomyakova M.A."/>
            <person name="Merkel A.Y."/>
            <person name="Slobodkin A.I."/>
        </authorList>
    </citation>
    <scope>NUCLEOTIDE SEQUENCE</scope>
    <source>
        <strain evidence="2">M08but</strain>
    </source>
</reference>
<dbReference type="RefSeq" id="WP_246903831.1">
    <property type="nucleotide sequence ID" value="NZ_JALJRB010000004.1"/>
</dbReference>
<accession>A0AA41UK63</accession>
<sequence length="143" mass="15640">MYIHNYQIHNVLDVYRKQLSQRTGADNERSASPSPVTEGMGLSGRRPRQAIIDQVSENIVAQISGEAPRSRFAELLADTYQRPPMGKSEKAEVRFTFTTIDEDDRKSTNSLPLDRISPLFGPIAATAADATGDPSSGESDSTV</sequence>
<feature type="compositionally biased region" description="Polar residues" evidence="1">
    <location>
        <begin position="22"/>
        <end position="35"/>
    </location>
</feature>
<dbReference type="AlphaFoldDB" id="A0AA41UK63"/>
<evidence type="ECO:0000256" key="1">
    <source>
        <dbReference type="SAM" id="MobiDB-lite"/>
    </source>
</evidence>
<keyword evidence="3" id="KW-1185">Reference proteome</keyword>
<feature type="region of interest" description="Disordered" evidence="1">
    <location>
        <begin position="22"/>
        <end position="46"/>
    </location>
</feature>
<protein>
    <submittedName>
        <fullName evidence="2">Uncharacterized protein</fullName>
    </submittedName>
</protein>
<feature type="compositionally biased region" description="Polar residues" evidence="1">
    <location>
        <begin position="133"/>
        <end position="143"/>
    </location>
</feature>
<gene>
    <name evidence="2" type="ORF">MRX98_05755</name>
</gene>
<organism evidence="2 3">
    <name type="scientific">Desulfatitalea alkaliphila</name>
    <dbReference type="NCBI Taxonomy" id="2929485"/>
    <lineage>
        <taxon>Bacteria</taxon>
        <taxon>Pseudomonadati</taxon>
        <taxon>Thermodesulfobacteriota</taxon>
        <taxon>Desulfobacteria</taxon>
        <taxon>Desulfobacterales</taxon>
        <taxon>Desulfosarcinaceae</taxon>
        <taxon>Desulfatitalea</taxon>
    </lineage>
</organism>
<comment type="caution">
    <text evidence="2">The sequence shown here is derived from an EMBL/GenBank/DDBJ whole genome shotgun (WGS) entry which is preliminary data.</text>
</comment>
<proteinExistence type="predicted"/>
<evidence type="ECO:0000313" key="2">
    <source>
        <dbReference type="EMBL" id="MCJ8500071.1"/>
    </source>
</evidence>
<evidence type="ECO:0000313" key="3">
    <source>
        <dbReference type="Proteomes" id="UP001165427"/>
    </source>
</evidence>
<feature type="region of interest" description="Disordered" evidence="1">
    <location>
        <begin position="124"/>
        <end position="143"/>
    </location>
</feature>
<dbReference type="Proteomes" id="UP001165427">
    <property type="component" value="Unassembled WGS sequence"/>
</dbReference>